<sequence>MPSRPPSAAVRRRRRQVRTGVMLAALVTVVTGGSVLAVNQLEDSEVLVRERCSATVGTDTFELSPTQAGNAALISGVAVARGLPARAASIAIATAIQESRLENIDYGDDAGPDSRGLFQQRPSQGWGTEEQIMSPLYATGAFYDALVRIPGYETLPITEAAQIVQRSAHPEAYADHEPEGRAFASALTGNSPAALDCTLHEPDGAGDPLAVSAAAEEVFGPLGGVVDATTLTLDVSGTSGWAVAQWAVANASTFSITSVSHSGLQWGRAEGGWTATTSEPGIVTVTVAGVTP</sequence>
<organism evidence="1 2">
    <name type="scientific">Arthrobacter burdickii</name>
    <dbReference type="NCBI Taxonomy" id="3035920"/>
    <lineage>
        <taxon>Bacteria</taxon>
        <taxon>Bacillati</taxon>
        <taxon>Actinomycetota</taxon>
        <taxon>Actinomycetes</taxon>
        <taxon>Micrococcales</taxon>
        <taxon>Micrococcaceae</taxon>
        <taxon>Arthrobacter</taxon>
    </lineage>
</organism>
<evidence type="ECO:0000313" key="2">
    <source>
        <dbReference type="Proteomes" id="UP001174209"/>
    </source>
</evidence>
<accession>A0ABT8K0L1</accession>
<protein>
    <recommendedName>
        <fullName evidence="3">Co/Zn/Cd efflux system component</fullName>
    </recommendedName>
</protein>
<comment type="caution">
    <text evidence="1">The sequence shown here is derived from an EMBL/GenBank/DDBJ whole genome shotgun (WGS) entry which is preliminary data.</text>
</comment>
<keyword evidence="2" id="KW-1185">Reference proteome</keyword>
<evidence type="ECO:0008006" key="3">
    <source>
        <dbReference type="Google" id="ProtNLM"/>
    </source>
</evidence>
<reference evidence="1" key="1">
    <citation type="submission" date="2023-06" db="EMBL/GenBank/DDBJ databases">
        <title>MT1 and MT2 Draft Genomes of Novel Species.</title>
        <authorList>
            <person name="Venkateswaran K."/>
        </authorList>
    </citation>
    <scope>NUCLEOTIDE SEQUENCE</scope>
    <source>
        <strain evidence="1">IIF3SC-B10</strain>
    </source>
</reference>
<name>A0ABT8K0L1_9MICC</name>
<dbReference type="Proteomes" id="UP001174209">
    <property type="component" value="Unassembled WGS sequence"/>
</dbReference>
<evidence type="ECO:0000313" key="1">
    <source>
        <dbReference type="EMBL" id="MDN4610956.1"/>
    </source>
</evidence>
<gene>
    <name evidence="1" type="ORF">P5G52_08720</name>
</gene>
<proteinExistence type="predicted"/>
<dbReference type="RefSeq" id="WP_301226557.1">
    <property type="nucleotide sequence ID" value="NZ_JAROCG010000001.1"/>
</dbReference>
<dbReference type="EMBL" id="JAROCG010000001">
    <property type="protein sequence ID" value="MDN4610956.1"/>
    <property type="molecule type" value="Genomic_DNA"/>
</dbReference>